<accession>A0A9D2KY66</accession>
<comment type="caution">
    <text evidence="2">The sequence shown here is derived from an EMBL/GenBank/DDBJ whole genome shotgun (WGS) entry which is preliminary data.</text>
</comment>
<dbReference type="PANTHER" id="PTHR36180">
    <property type="entry name" value="DNA-BINDING PROTEIN-RELATED-RELATED"/>
    <property type="match status" value="1"/>
</dbReference>
<reference evidence="2" key="1">
    <citation type="journal article" date="2021" name="PeerJ">
        <title>Extensive microbial diversity within the chicken gut microbiome revealed by metagenomics and culture.</title>
        <authorList>
            <person name="Gilroy R."/>
            <person name="Ravi A."/>
            <person name="Getino M."/>
            <person name="Pursley I."/>
            <person name="Horton D.L."/>
            <person name="Alikhan N.F."/>
            <person name="Baker D."/>
            <person name="Gharbi K."/>
            <person name="Hall N."/>
            <person name="Watson M."/>
            <person name="Adriaenssens E.M."/>
            <person name="Foster-Nyarko E."/>
            <person name="Jarju S."/>
            <person name="Secka A."/>
            <person name="Antonio M."/>
            <person name="Oren A."/>
            <person name="Chaudhuri R.R."/>
            <person name="La Ragione R."/>
            <person name="Hildebrand F."/>
            <person name="Pallen M.J."/>
        </authorList>
    </citation>
    <scope>NUCLEOTIDE SEQUENCE</scope>
    <source>
        <strain evidence="2">CHK171-505</strain>
    </source>
</reference>
<dbReference type="EMBL" id="DWYW01000244">
    <property type="protein sequence ID" value="HJA91228.1"/>
    <property type="molecule type" value="Genomic_DNA"/>
</dbReference>
<dbReference type="Pfam" id="PF10552">
    <property type="entry name" value="ORF6C"/>
    <property type="match status" value="1"/>
</dbReference>
<name>A0A9D2KY66_9LACT</name>
<dbReference type="AlphaFoldDB" id="A0A9D2KY66"/>
<proteinExistence type="predicted"/>
<evidence type="ECO:0000259" key="1">
    <source>
        <dbReference type="PROSITE" id="PS51750"/>
    </source>
</evidence>
<evidence type="ECO:0000313" key="3">
    <source>
        <dbReference type="Proteomes" id="UP000886856"/>
    </source>
</evidence>
<dbReference type="InterPro" id="IPR018878">
    <property type="entry name" value="ORF6C_dom"/>
</dbReference>
<dbReference type="PANTHER" id="PTHR36180:SF2">
    <property type="entry name" value="BRO FAMILY PROTEIN"/>
    <property type="match status" value="1"/>
</dbReference>
<organism evidence="2 3">
    <name type="scientific">Candidatus Jeotgalibaca merdavium</name>
    <dbReference type="NCBI Taxonomy" id="2838627"/>
    <lineage>
        <taxon>Bacteria</taxon>
        <taxon>Bacillati</taxon>
        <taxon>Bacillota</taxon>
        <taxon>Bacilli</taxon>
        <taxon>Lactobacillales</taxon>
        <taxon>Carnobacteriaceae</taxon>
        <taxon>Jeotgalibaca</taxon>
    </lineage>
</organism>
<sequence>MNQIKAFIYERNDIRTLLHKGEPFFIAKDVAVALGYKDTNDAIRRHVDHDDKLTWGITDSGQLRQMYIINESGLYSLILSSRLESSKKFKRWVTSELLPQIRKTGKYEIQELQHPISSMEILKLQVQALEETNNTVSKVQSDVKYLKEEVQLGAGEYGMISRRVQKTVMQTITEYGYSNTPKVKEELFKDINNGLNKICGIRTRTQLKKKHFEQVIRYLNLWKPRTSTQFIINELMQEDKEYAN</sequence>
<gene>
    <name evidence="2" type="ORF">H9948_10615</name>
</gene>
<dbReference type="Proteomes" id="UP000886856">
    <property type="component" value="Unassembled WGS sequence"/>
</dbReference>
<reference evidence="2" key="2">
    <citation type="submission" date="2021-04" db="EMBL/GenBank/DDBJ databases">
        <authorList>
            <person name="Gilroy R."/>
        </authorList>
    </citation>
    <scope>NUCLEOTIDE SEQUENCE</scope>
    <source>
        <strain evidence="2">CHK171-505</strain>
    </source>
</reference>
<dbReference type="SMART" id="SM01040">
    <property type="entry name" value="Bro-N"/>
    <property type="match status" value="1"/>
</dbReference>
<dbReference type="Pfam" id="PF02498">
    <property type="entry name" value="Bro-N"/>
    <property type="match status" value="1"/>
</dbReference>
<protein>
    <submittedName>
        <fullName evidence="2">ORF6C domain-containing protein</fullName>
    </submittedName>
</protein>
<dbReference type="InterPro" id="IPR003497">
    <property type="entry name" value="BRO_N_domain"/>
</dbReference>
<evidence type="ECO:0000313" key="2">
    <source>
        <dbReference type="EMBL" id="HJA91228.1"/>
    </source>
</evidence>
<dbReference type="PROSITE" id="PS51750">
    <property type="entry name" value="BRO_N"/>
    <property type="match status" value="1"/>
</dbReference>
<feature type="domain" description="Bro-N" evidence="1">
    <location>
        <begin position="1"/>
        <end position="105"/>
    </location>
</feature>